<accession>A0ABW3VYN7</accession>
<dbReference type="InterPro" id="IPR006680">
    <property type="entry name" value="Amidohydro-rel"/>
</dbReference>
<dbReference type="SUPFAM" id="SSF51556">
    <property type="entry name" value="Metallo-dependent hydrolases"/>
    <property type="match status" value="1"/>
</dbReference>
<dbReference type="Gene3D" id="3.20.20.140">
    <property type="entry name" value="Metal-dependent hydrolases"/>
    <property type="match status" value="1"/>
</dbReference>
<keyword evidence="4" id="KW-1185">Reference proteome</keyword>
<dbReference type="InterPro" id="IPR011059">
    <property type="entry name" value="Metal-dep_hydrolase_composite"/>
</dbReference>
<dbReference type="EMBL" id="JBHTLX010000008">
    <property type="protein sequence ID" value="MFD1247328.1"/>
    <property type="molecule type" value="Genomic_DNA"/>
</dbReference>
<dbReference type="RefSeq" id="WP_367921437.1">
    <property type="nucleotide sequence ID" value="NZ_BAABAC010000042.1"/>
</dbReference>
<dbReference type="Gene3D" id="2.30.40.10">
    <property type="entry name" value="Urease, subunit C, domain 1"/>
    <property type="match status" value="1"/>
</dbReference>
<dbReference type="InterPro" id="IPR032466">
    <property type="entry name" value="Metal_Hydrolase"/>
</dbReference>
<dbReference type="Pfam" id="PF01979">
    <property type="entry name" value="Amidohydro_1"/>
    <property type="match status" value="1"/>
</dbReference>
<evidence type="ECO:0000256" key="1">
    <source>
        <dbReference type="ARBA" id="ARBA00022801"/>
    </source>
</evidence>
<evidence type="ECO:0000313" key="4">
    <source>
        <dbReference type="Proteomes" id="UP001597229"/>
    </source>
</evidence>
<dbReference type="InterPro" id="IPR050287">
    <property type="entry name" value="MTA/SAH_deaminase"/>
</dbReference>
<proteinExistence type="predicted"/>
<gene>
    <name evidence="3" type="ORF">ACFQ3F_05970</name>
</gene>
<dbReference type="NCBIfam" id="NF004801">
    <property type="entry name" value="PRK06151.1"/>
    <property type="match status" value="1"/>
</dbReference>
<comment type="caution">
    <text evidence="3">The sequence shown here is derived from an EMBL/GenBank/DDBJ whole genome shotgun (WGS) entry which is preliminary data.</text>
</comment>
<evidence type="ECO:0000259" key="2">
    <source>
        <dbReference type="Pfam" id="PF01979"/>
    </source>
</evidence>
<evidence type="ECO:0000313" key="3">
    <source>
        <dbReference type="EMBL" id="MFD1247328.1"/>
    </source>
</evidence>
<dbReference type="PANTHER" id="PTHR43794">
    <property type="entry name" value="AMINOHYDROLASE SSNA-RELATED"/>
    <property type="match status" value="1"/>
</dbReference>
<dbReference type="PANTHER" id="PTHR43794:SF11">
    <property type="entry name" value="AMIDOHYDROLASE-RELATED DOMAIN-CONTAINING PROTEIN"/>
    <property type="match status" value="1"/>
</dbReference>
<dbReference type="SUPFAM" id="SSF51338">
    <property type="entry name" value="Composite domain of metallo-dependent hydrolases"/>
    <property type="match status" value="1"/>
</dbReference>
<protein>
    <submittedName>
        <fullName evidence="3">Chlorohydrolase family protein</fullName>
    </submittedName>
</protein>
<name>A0ABW3VYN7_9ACTN</name>
<keyword evidence="1" id="KW-0378">Hydrolase</keyword>
<reference evidence="4" key="1">
    <citation type="journal article" date="2019" name="Int. J. Syst. Evol. Microbiol.">
        <title>The Global Catalogue of Microorganisms (GCM) 10K type strain sequencing project: providing services to taxonomists for standard genome sequencing and annotation.</title>
        <authorList>
            <consortium name="The Broad Institute Genomics Platform"/>
            <consortium name="The Broad Institute Genome Sequencing Center for Infectious Disease"/>
            <person name="Wu L."/>
            <person name="Ma J."/>
        </authorList>
    </citation>
    <scope>NUCLEOTIDE SEQUENCE [LARGE SCALE GENOMIC DNA]</scope>
    <source>
        <strain evidence="4">CCUG 52478</strain>
    </source>
</reference>
<organism evidence="3 4">
    <name type="scientific">Nocardioides ginsengisoli</name>
    <dbReference type="NCBI Taxonomy" id="363868"/>
    <lineage>
        <taxon>Bacteria</taxon>
        <taxon>Bacillati</taxon>
        <taxon>Actinomycetota</taxon>
        <taxon>Actinomycetes</taxon>
        <taxon>Propionibacteriales</taxon>
        <taxon>Nocardioidaceae</taxon>
        <taxon>Nocardioides</taxon>
    </lineage>
</organism>
<feature type="domain" description="Amidohydrolase-related" evidence="2">
    <location>
        <begin position="99"/>
        <end position="434"/>
    </location>
</feature>
<dbReference type="Proteomes" id="UP001597229">
    <property type="component" value="Unassembled WGS sequence"/>
</dbReference>
<sequence length="487" mass="52734">MRSSLRARHVIGYADGDHCLIPDGEVVWEDDRIIHVGGPFDGRVDRRTDCGEAVVGPGFVDLNALADVDHAIFDSFQPAELLAGQDWSTGYVGRRAELFSRSELAFGREYALVQLLLNGVTTALPIAAETYRRWAETEEEFADLVATAGRLGNRLYLGPSYRSGVPVVDDAGRGSIHWDAAEEEAGLKAAERFVEQYDGAHGGRIRGLLAPARVETQTAASLTATAAAAARLGCPVRLHAAQSHEEVSLLRATYGTRPIEVLDRFGILGPRTIVPHAWAVDGHSEISSDTVGTDVRRLADTGTTVAYCPLPSGRYGMVLESFDRYLAAGVRMGIGTDTFPPDVLRALDLGSMLTKAVERRQDAGSLTDLYRAATLGGAAALGRDDLGRLAVGAQADLVVMDLSDLRTGPIEDPVRTIVLNHAPVVRVVVDGRTVVEDGRVPGVDADAMRRRAQEHFDTYRHSFTDRDHRRRPTAELMPPTFAVRLPA</sequence>